<organism evidence="1 2">
    <name type="scientific">Halobacteriovorax marinus (strain ATCC BAA-682 / DSM 15412 / SJ)</name>
    <name type="common">Bacteriovorax marinus</name>
    <dbReference type="NCBI Taxonomy" id="862908"/>
    <lineage>
        <taxon>Bacteria</taxon>
        <taxon>Pseudomonadati</taxon>
        <taxon>Bdellovibrionota</taxon>
        <taxon>Bacteriovoracia</taxon>
        <taxon>Bacteriovoracales</taxon>
        <taxon>Halobacteriovoraceae</taxon>
        <taxon>Halobacteriovorax</taxon>
    </lineage>
</organism>
<dbReference type="PATRIC" id="fig|862908.3.peg.2868"/>
<evidence type="ECO:0000313" key="2">
    <source>
        <dbReference type="Proteomes" id="UP000008963"/>
    </source>
</evidence>
<dbReference type="STRING" id="862908.BMS_3000"/>
<dbReference type="Gene3D" id="1.10.3210.10">
    <property type="entry name" value="Hypothetical protein af1432"/>
    <property type="match status" value="1"/>
</dbReference>
<reference evidence="2" key="1">
    <citation type="journal article" date="2013" name="ISME J.">
        <title>A small predatory core genome in the divergent marine Bacteriovorax marinus SJ and the terrestrial Bdellovibrio bacteriovorus.</title>
        <authorList>
            <person name="Crossman L.C."/>
            <person name="Chen H."/>
            <person name="Cerdeno-Tarraga A.M."/>
            <person name="Brooks K."/>
            <person name="Quail M.A."/>
            <person name="Pineiro S.A."/>
            <person name="Hobley L."/>
            <person name="Sockett R.E."/>
            <person name="Bentley S.D."/>
            <person name="Parkhill J."/>
            <person name="Williams H.N."/>
            <person name="Stine O.C."/>
        </authorList>
    </citation>
    <scope>NUCLEOTIDE SEQUENCE [LARGE SCALE GENOMIC DNA]</scope>
    <source>
        <strain evidence="2">ATCC BAA-682 / DSM 15412 / SJ</strain>
    </source>
</reference>
<gene>
    <name evidence="1" type="ordered locus">BMS_3000</name>
</gene>
<accession>E1WZ74</accession>
<evidence type="ECO:0000313" key="1">
    <source>
        <dbReference type="EMBL" id="CBW27762.1"/>
    </source>
</evidence>
<name>E1WZ74_HALMS</name>
<dbReference type="AlphaFoldDB" id="E1WZ74"/>
<dbReference type="Proteomes" id="UP000008963">
    <property type="component" value="Chromosome"/>
</dbReference>
<dbReference type="EMBL" id="FQ312005">
    <property type="protein sequence ID" value="CBW27762.1"/>
    <property type="molecule type" value="Genomic_DNA"/>
</dbReference>
<dbReference type="HOGENOM" id="CLU_873659_0_0_7"/>
<protein>
    <submittedName>
        <fullName evidence="1">Uncharacterized protein</fullName>
    </submittedName>
</protein>
<keyword evidence="2" id="KW-1185">Reference proteome</keyword>
<sequence>MEKCMLDDQGSQNDGELKPITFENLEKMKTSSGDLYWKKGDGKLIKLLHSGDIVEFSKLKRFQKVTDHLFINEYTESEFIERGLEILNQLKVEESELARLNLREELKELILPIFWRGESSASLLNLVILFNSAFYEIAPSFSEDMDEKAFSLHRRASLYASLMALTSYMCGYTHFSLLKDIYNISFFNDFSFSKREYKSEEHIEIDHSENSFEDFQKSGYYNLTNKQLSKLIKFHHESFSGEGRSYQLNINELSELEKISIFLESTLSRGEYEYTRGDGDKFLWNLLTAQENENEVMASFREYLFQKFNDNSTKEEAA</sequence>
<proteinExistence type="predicted"/>
<dbReference type="KEGG" id="bmx:BMS_3000"/>